<sequence>MFEASIENGKFVISYNRTQTQFIKTQITNVIRRKFGSKDECTKLINK</sequence>
<name>A0A3G4ZP13_9VIRU</name>
<protein>
    <submittedName>
        <fullName evidence="1">Uncharacterized protein</fullName>
    </submittedName>
</protein>
<reference evidence="1" key="1">
    <citation type="submission" date="2018-10" db="EMBL/GenBank/DDBJ databases">
        <title>Hidden diversity of soil giant viruses.</title>
        <authorList>
            <person name="Schulz F."/>
            <person name="Alteio L."/>
            <person name="Goudeau D."/>
            <person name="Ryan E.M."/>
            <person name="Malmstrom R.R."/>
            <person name="Blanchard J."/>
            <person name="Woyke T."/>
        </authorList>
    </citation>
    <scope>NUCLEOTIDE SEQUENCE</scope>
    <source>
        <strain evidence="1">TEV1</strain>
    </source>
</reference>
<organism evidence="1">
    <name type="scientific">Terrestrivirus sp</name>
    <dbReference type="NCBI Taxonomy" id="2487775"/>
    <lineage>
        <taxon>Viruses</taxon>
        <taxon>Varidnaviria</taxon>
        <taxon>Bamfordvirae</taxon>
        <taxon>Nucleocytoviricota</taxon>
        <taxon>Megaviricetes</taxon>
        <taxon>Imitervirales</taxon>
        <taxon>Mimiviridae</taxon>
        <taxon>Klosneuvirinae</taxon>
    </lineage>
</organism>
<gene>
    <name evidence="1" type="ORF">Terrestrivirus9_52</name>
</gene>
<accession>A0A3G4ZP13</accession>
<proteinExistence type="predicted"/>
<dbReference type="EMBL" id="MK071987">
    <property type="protein sequence ID" value="AYV76615.1"/>
    <property type="molecule type" value="Genomic_DNA"/>
</dbReference>
<evidence type="ECO:0000313" key="1">
    <source>
        <dbReference type="EMBL" id="AYV76615.1"/>
    </source>
</evidence>